<dbReference type="GO" id="GO:0006952">
    <property type="term" value="P:defense response"/>
    <property type="evidence" value="ECO:0007669"/>
    <property type="project" value="UniProtKB-KW"/>
</dbReference>
<dbReference type="Proteomes" id="UP000222542">
    <property type="component" value="Unassembled WGS sequence"/>
</dbReference>
<dbReference type="EMBL" id="AYRZ02000011">
    <property type="protein sequence ID" value="PHT68982.1"/>
    <property type="molecule type" value="Genomic_DNA"/>
</dbReference>
<dbReference type="OMA" id="RILWVEY"/>
<protein>
    <recommendedName>
        <fullName evidence="4">Disease resistance protein At3g14460</fullName>
    </recommendedName>
</protein>
<sequence length="285" mass="32542">MVSRCQKLKLEMPVGYCNMFLEELRLDEYDSIDDTSSPAYELVPRARILWVEYCHNLTKLLIPTGTERLFIGDCDNLEILSVAGGTQIISLYNGDCEKLKRLREHMHELLPSLKILKQENCPKIESFLKGGLPFNLQVVWMVVFYGMRLPCLRLLHIEHDGRDEEILAKENWELPCSIQTLRISNLKTLSSQILKCLTSLESLHIGNLPQIQSLLEQGLPSSLSVLSVRNCPNLQALPVKRLPSSLSTLFIHGCPLLKPLREFDKGEYWPKIAHLSEIYIDGECL</sequence>
<evidence type="ECO:0008006" key="4">
    <source>
        <dbReference type="Google" id="ProtNLM"/>
    </source>
</evidence>
<evidence type="ECO:0000313" key="3">
    <source>
        <dbReference type="Proteomes" id="UP000222542"/>
    </source>
</evidence>
<evidence type="ECO:0000256" key="1">
    <source>
        <dbReference type="ARBA" id="ARBA00022821"/>
    </source>
</evidence>
<comment type="caution">
    <text evidence="2">The sequence shown here is derived from an EMBL/GenBank/DDBJ whole genome shotgun (WGS) entry which is preliminary data.</text>
</comment>
<proteinExistence type="predicted"/>
<dbReference type="SUPFAM" id="SSF52058">
    <property type="entry name" value="L domain-like"/>
    <property type="match status" value="1"/>
</dbReference>
<dbReference type="PANTHER" id="PTHR36766:SF40">
    <property type="entry name" value="DISEASE RESISTANCE PROTEIN RGA3"/>
    <property type="match status" value="1"/>
</dbReference>
<dbReference type="Gramene" id="PHT68982">
    <property type="protein sequence ID" value="PHT68982"/>
    <property type="gene ID" value="T459_28469"/>
</dbReference>
<dbReference type="AlphaFoldDB" id="A0A2G2YGV3"/>
<evidence type="ECO:0000313" key="2">
    <source>
        <dbReference type="EMBL" id="PHT68982.1"/>
    </source>
</evidence>
<keyword evidence="3" id="KW-1185">Reference proteome</keyword>
<reference evidence="2 3" key="1">
    <citation type="journal article" date="2014" name="Nat. Genet.">
        <title>Genome sequence of the hot pepper provides insights into the evolution of pungency in Capsicum species.</title>
        <authorList>
            <person name="Kim S."/>
            <person name="Park M."/>
            <person name="Yeom S.I."/>
            <person name="Kim Y.M."/>
            <person name="Lee J.M."/>
            <person name="Lee H.A."/>
            <person name="Seo E."/>
            <person name="Choi J."/>
            <person name="Cheong K."/>
            <person name="Kim K.T."/>
            <person name="Jung K."/>
            <person name="Lee G.W."/>
            <person name="Oh S.K."/>
            <person name="Bae C."/>
            <person name="Kim S.B."/>
            <person name="Lee H.Y."/>
            <person name="Kim S.Y."/>
            <person name="Kim M.S."/>
            <person name="Kang B.C."/>
            <person name="Jo Y.D."/>
            <person name="Yang H.B."/>
            <person name="Jeong H.J."/>
            <person name="Kang W.H."/>
            <person name="Kwon J.K."/>
            <person name="Shin C."/>
            <person name="Lim J.Y."/>
            <person name="Park J.H."/>
            <person name="Huh J.H."/>
            <person name="Kim J.S."/>
            <person name="Kim B.D."/>
            <person name="Cohen O."/>
            <person name="Paran I."/>
            <person name="Suh M.C."/>
            <person name="Lee S.B."/>
            <person name="Kim Y.K."/>
            <person name="Shin Y."/>
            <person name="Noh S.J."/>
            <person name="Park J."/>
            <person name="Seo Y.S."/>
            <person name="Kwon S.Y."/>
            <person name="Kim H.A."/>
            <person name="Park J.M."/>
            <person name="Kim H.J."/>
            <person name="Choi S.B."/>
            <person name="Bosland P.W."/>
            <person name="Reeves G."/>
            <person name="Jo S.H."/>
            <person name="Lee B.W."/>
            <person name="Cho H.T."/>
            <person name="Choi H.S."/>
            <person name="Lee M.S."/>
            <person name="Yu Y."/>
            <person name="Do Choi Y."/>
            <person name="Park B.S."/>
            <person name="van Deynze A."/>
            <person name="Ashrafi H."/>
            <person name="Hill T."/>
            <person name="Kim W.T."/>
            <person name="Pai H.S."/>
            <person name="Ahn H.K."/>
            <person name="Yeam I."/>
            <person name="Giovannoni J.J."/>
            <person name="Rose J.K."/>
            <person name="Sorensen I."/>
            <person name="Lee S.J."/>
            <person name="Kim R.W."/>
            <person name="Choi I.Y."/>
            <person name="Choi B.S."/>
            <person name="Lim J.S."/>
            <person name="Lee Y.H."/>
            <person name="Choi D."/>
        </authorList>
    </citation>
    <scope>NUCLEOTIDE SEQUENCE [LARGE SCALE GENOMIC DNA]</scope>
    <source>
        <strain evidence="3">cv. CM334</strain>
    </source>
</reference>
<dbReference type="PANTHER" id="PTHR36766">
    <property type="entry name" value="PLANT BROAD-SPECTRUM MILDEW RESISTANCE PROTEIN RPW8"/>
    <property type="match status" value="1"/>
</dbReference>
<accession>A0A2G2YGV3</accession>
<dbReference type="STRING" id="4072.A0A2G2YGV3"/>
<dbReference type="Gene3D" id="3.80.10.10">
    <property type="entry name" value="Ribonuclease Inhibitor"/>
    <property type="match status" value="2"/>
</dbReference>
<reference evidence="2 3" key="2">
    <citation type="journal article" date="2017" name="Genome Biol.">
        <title>New reference genome sequences of hot pepper reveal the massive evolution of plant disease-resistance genes by retroduplication.</title>
        <authorList>
            <person name="Kim S."/>
            <person name="Park J."/>
            <person name="Yeom S.I."/>
            <person name="Kim Y.M."/>
            <person name="Seo E."/>
            <person name="Kim K.T."/>
            <person name="Kim M.S."/>
            <person name="Lee J.M."/>
            <person name="Cheong K."/>
            <person name="Shin H.S."/>
            <person name="Kim S.B."/>
            <person name="Han K."/>
            <person name="Lee J."/>
            <person name="Park M."/>
            <person name="Lee H.A."/>
            <person name="Lee H.Y."/>
            <person name="Lee Y."/>
            <person name="Oh S."/>
            <person name="Lee J.H."/>
            <person name="Choi E."/>
            <person name="Choi E."/>
            <person name="Lee S.E."/>
            <person name="Jeon J."/>
            <person name="Kim H."/>
            <person name="Choi G."/>
            <person name="Song H."/>
            <person name="Lee J."/>
            <person name="Lee S.C."/>
            <person name="Kwon J.K."/>
            <person name="Lee H.Y."/>
            <person name="Koo N."/>
            <person name="Hong Y."/>
            <person name="Kim R.W."/>
            <person name="Kang W.H."/>
            <person name="Huh J.H."/>
            <person name="Kang B.C."/>
            <person name="Yang T.J."/>
            <person name="Lee Y.H."/>
            <person name="Bennetzen J.L."/>
            <person name="Choi D."/>
        </authorList>
    </citation>
    <scope>NUCLEOTIDE SEQUENCE [LARGE SCALE GENOMIC DNA]</scope>
    <source>
        <strain evidence="3">cv. CM334</strain>
    </source>
</reference>
<gene>
    <name evidence="2" type="ORF">T459_28469</name>
</gene>
<keyword evidence="1" id="KW-0611">Plant defense</keyword>
<name>A0A2G2YGV3_CAPAN</name>
<organism evidence="2 3">
    <name type="scientific">Capsicum annuum</name>
    <name type="common">Capsicum pepper</name>
    <dbReference type="NCBI Taxonomy" id="4072"/>
    <lineage>
        <taxon>Eukaryota</taxon>
        <taxon>Viridiplantae</taxon>
        <taxon>Streptophyta</taxon>
        <taxon>Embryophyta</taxon>
        <taxon>Tracheophyta</taxon>
        <taxon>Spermatophyta</taxon>
        <taxon>Magnoliopsida</taxon>
        <taxon>eudicotyledons</taxon>
        <taxon>Gunneridae</taxon>
        <taxon>Pentapetalae</taxon>
        <taxon>asterids</taxon>
        <taxon>lamiids</taxon>
        <taxon>Solanales</taxon>
        <taxon>Solanaceae</taxon>
        <taxon>Solanoideae</taxon>
        <taxon>Capsiceae</taxon>
        <taxon>Capsicum</taxon>
    </lineage>
</organism>
<dbReference type="InterPro" id="IPR032675">
    <property type="entry name" value="LRR_dom_sf"/>
</dbReference>